<dbReference type="SMART" id="SM00228">
    <property type="entry name" value="PDZ"/>
    <property type="match status" value="2"/>
</dbReference>
<dbReference type="SUPFAM" id="SSF69065">
    <property type="entry name" value="RNase III domain-like"/>
    <property type="match status" value="1"/>
</dbReference>
<dbReference type="CDD" id="cd00593">
    <property type="entry name" value="RIBOc"/>
    <property type="match status" value="1"/>
</dbReference>
<feature type="binding site" evidence="12">
    <location>
        <position position="346"/>
    </location>
    <ligand>
        <name>substrate</name>
    </ligand>
</feature>
<feature type="binding site" evidence="12">
    <location>
        <position position="376"/>
    </location>
    <ligand>
        <name>substrate</name>
    </ligand>
</feature>
<feature type="active site" description="Charge relay system" evidence="11">
    <location>
        <position position="450"/>
    </location>
</feature>
<dbReference type="SUPFAM" id="SSF50494">
    <property type="entry name" value="Trypsin-like serine proteases"/>
    <property type="match status" value="1"/>
</dbReference>
<dbReference type="InterPro" id="IPR011907">
    <property type="entry name" value="RNase_III"/>
</dbReference>
<dbReference type="InterPro" id="IPR036013">
    <property type="entry name" value="Band_7/SPFH_dom_sf"/>
</dbReference>
<dbReference type="PROSITE" id="PS50137">
    <property type="entry name" value="DS_RBD"/>
    <property type="match status" value="1"/>
</dbReference>
<dbReference type="Pfam" id="PF13365">
    <property type="entry name" value="Trypsin_2"/>
    <property type="match status" value="1"/>
</dbReference>
<keyword evidence="9" id="KW-0720">Serine protease</keyword>
<accession>A0A6A6JZT0</accession>
<dbReference type="NCBIfam" id="TIGR02037">
    <property type="entry name" value="degP_htrA_DO"/>
    <property type="match status" value="1"/>
</dbReference>
<keyword evidence="7" id="KW-0255">Endonuclease</keyword>
<feature type="binding site" evidence="12">
    <location>
        <begin position="448"/>
        <end position="450"/>
    </location>
    <ligand>
        <name>substrate</name>
    </ligand>
</feature>
<dbReference type="PANTHER" id="PTHR43343">
    <property type="entry name" value="PEPTIDASE S12"/>
    <property type="match status" value="1"/>
</dbReference>
<feature type="domain" description="PDZ" evidence="14">
    <location>
        <begin position="492"/>
        <end position="586"/>
    </location>
</feature>
<evidence type="ECO:0000256" key="8">
    <source>
        <dbReference type="ARBA" id="ARBA00022801"/>
    </source>
</evidence>
<dbReference type="InterPro" id="IPR000999">
    <property type="entry name" value="RNase_III_dom"/>
</dbReference>
<dbReference type="PROSITE" id="PS50142">
    <property type="entry name" value="RNASE_3_2"/>
    <property type="match status" value="1"/>
</dbReference>
<keyword evidence="3" id="KW-0645">Protease</keyword>
<dbReference type="Pfam" id="PF13180">
    <property type="entry name" value="PDZ_2"/>
    <property type="match status" value="1"/>
</dbReference>
<keyword evidence="5" id="KW-0732">Signal</keyword>
<dbReference type="GO" id="GO:0004252">
    <property type="term" value="F:serine-type endopeptidase activity"/>
    <property type="evidence" value="ECO:0007669"/>
    <property type="project" value="InterPro"/>
</dbReference>
<evidence type="ECO:0000259" key="14">
    <source>
        <dbReference type="PROSITE" id="PS50106"/>
    </source>
</evidence>
<dbReference type="Pfam" id="PF14622">
    <property type="entry name" value="Ribonucleas_3_3"/>
    <property type="match status" value="1"/>
</dbReference>
<evidence type="ECO:0000259" key="15">
    <source>
        <dbReference type="PROSITE" id="PS50137"/>
    </source>
</evidence>
<organism evidence="17 18">
    <name type="scientific">Hevea brasiliensis</name>
    <name type="common">Para rubber tree</name>
    <name type="synonym">Siphonia brasiliensis</name>
    <dbReference type="NCBI Taxonomy" id="3981"/>
    <lineage>
        <taxon>Eukaryota</taxon>
        <taxon>Viridiplantae</taxon>
        <taxon>Streptophyta</taxon>
        <taxon>Embryophyta</taxon>
        <taxon>Tracheophyta</taxon>
        <taxon>Spermatophyta</taxon>
        <taxon>Magnoliopsida</taxon>
        <taxon>eudicotyledons</taxon>
        <taxon>Gunneridae</taxon>
        <taxon>Pentapetalae</taxon>
        <taxon>rosids</taxon>
        <taxon>fabids</taxon>
        <taxon>Malpighiales</taxon>
        <taxon>Euphorbiaceae</taxon>
        <taxon>Crotonoideae</taxon>
        <taxon>Micrandreae</taxon>
        <taxon>Hevea</taxon>
    </lineage>
</organism>
<dbReference type="InterPro" id="IPR029046">
    <property type="entry name" value="LolA/LolB/LppX"/>
</dbReference>
<dbReference type="Gene3D" id="1.10.1520.10">
    <property type="entry name" value="Ribonuclease III domain"/>
    <property type="match status" value="1"/>
</dbReference>
<dbReference type="Gene3D" id="2.40.10.120">
    <property type="match status" value="1"/>
</dbReference>
<comment type="caution">
    <text evidence="17">The sequence shown here is derived from an EMBL/GenBank/DDBJ whole genome shotgun (WGS) entry which is preliminary data.</text>
</comment>
<dbReference type="PRINTS" id="PR00834">
    <property type="entry name" value="PROTEASES2C"/>
</dbReference>
<feature type="domain" description="RNase III" evidence="16">
    <location>
        <begin position="878"/>
        <end position="946"/>
    </location>
</feature>
<feature type="domain" description="DRBM" evidence="15">
    <location>
        <begin position="972"/>
        <end position="1041"/>
    </location>
</feature>
<dbReference type="CDD" id="cd10839">
    <property type="entry name" value="cpPDZ1_DegP-like"/>
    <property type="match status" value="1"/>
</dbReference>
<dbReference type="HAMAP" id="MF_00104">
    <property type="entry name" value="RNase_III"/>
    <property type="match status" value="1"/>
</dbReference>
<proteinExistence type="inferred from homology"/>
<dbReference type="SMART" id="SM00358">
    <property type="entry name" value="DSRM"/>
    <property type="match status" value="1"/>
</dbReference>
<evidence type="ECO:0000256" key="7">
    <source>
        <dbReference type="ARBA" id="ARBA00022759"/>
    </source>
</evidence>
<dbReference type="SMART" id="SM00535">
    <property type="entry name" value="RIBOc"/>
    <property type="match status" value="1"/>
</dbReference>
<evidence type="ECO:0000256" key="11">
    <source>
        <dbReference type="PIRSR" id="PIRSR611782-1"/>
    </source>
</evidence>
<dbReference type="PROSITE" id="PS50106">
    <property type="entry name" value="PDZ"/>
    <property type="match status" value="1"/>
</dbReference>
<dbReference type="InterPro" id="IPR014720">
    <property type="entry name" value="dsRBD_dom"/>
</dbReference>
<dbReference type="GO" id="GO:0003723">
    <property type="term" value="F:RNA binding"/>
    <property type="evidence" value="ECO:0007669"/>
    <property type="project" value="UniProtKB-UniRule"/>
</dbReference>
<dbReference type="InterPro" id="IPR001107">
    <property type="entry name" value="Band_7"/>
</dbReference>
<keyword evidence="8" id="KW-0378">Hydrolase</keyword>
<dbReference type="SUPFAM" id="SSF54768">
    <property type="entry name" value="dsRNA-binding domain-like"/>
    <property type="match status" value="1"/>
</dbReference>
<keyword evidence="10 13" id="KW-0694">RNA-binding</keyword>
<dbReference type="EMBL" id="JAAGAX010000511">
    <property type="protein sequence ID" value="KAF2282081.1"/>
    <property type="molecule type" value="Genomic_DNA"/>
</dbReference>
<evidence type="ECO:0000256" key="10">
    <source>
        <dbReference type="ARBA" id="ARBA00022884"/>
    </source>
</evidence>
<feature type="binding site" evidence="12">
    <location>
        <position position="282"/>
    </location>
    <ligand>
        <name>substrate</name>
    </ligand>
</feature>
<keyword evidence="4" id="KW-0540">Nuclease</keyword>
<comment type="similarity">
    <text evidence="2">Belongs to the peptidase S1C family.</text>
</comment>
<dbReference type="CDD" id="cd03405">
    <property type="entry name" value="SPFH_HflC"/>
    <property type="match status" value="1"/>
</dbReference>
<dbReference type="CDD" id="cd16325">
    <property type="entry name" value="LolA"/>
    <property type="match status" value="1"/>
</dbReference>
<feature type="active site" description="Charge relay system" evidence="11">
    <location>
        <position position="376"/>
    </location>
</feature>
<dbReference type="InterPro" id="IPR011782">
    <property type="entry name" value="Pept_S1C_Do"/>
</dbReference>
<dbReference type="GO" id="GO:0016020">
    <property type="term" value="C:membrane"/>
    <property type="evidence" value="ECO:0007669"/>
    <property type="project" value="InterPro"/>
</dbReference>
<evidence type="ECO:0000256" key="13">
    <source>
        <dbReference type="PROSITE-ProRule" id="PRU00266"/>
    </source>
</evidence>
<dbReference type="Gene3D" id="2.50.20.10">
    <property type="entry name" value="Lipoprotein localisation LolA/LolB/LppX"/>
    <property type="match status" value="1"/>
</dbReference>
<dbReference type="InterPro" id="IPR010200">
    <property type="entry name" value="HflC"/>
</dbReference>
<comment type="similarity">
    <text evidence="1">Belongs to the band 7/mec-2 family. HflC subfamily.</text>
</comment>
<dbReference type="SUPFAM" id="SSF89392">
    <property type="entry name" value="Prokaryotic lipoproteins and lipoprotein localization factors"/>
    <property type="match status" value="1"/>
</dbReference>
<evidence type="ECO:0000313" key="17">
    <source>
        <dbReference type="EMBL" id="KAF2282081.1"/>
    </source>
</evidence>
<dbReference type="InterPro" id="IPR004564">
    <property type="entry name" value="OM_lipoprot_carrier_LolA-like"/>
</dbReference>
<dbReference type="AlphaFoldDB" id="A0A6A6JZT0"/>
<dbReference type="InterPro" id="IPR001940">
    <property type="entry name" value="Peptidase_S1C"/>
</dbReference>
<dbReference type="SUPFAM" id="SSF117892">
    <property type="entry name" value="Band 7/SPFH domain"/>
    <property type="match status" value="1"/>
</dbReference>
<dbReference type="SUPFAM" id="SSF50156">
    <property type="entry name" value="PDZ domain-like"/>
    <property type="match status" value="2"/>
</dbReference>
<dbReference type="PANTHER" id="PTHR43343:SF3">
    <property type="entry name" value="PROTEASE DO-LIKE 8, CHLOROPLASTIC"/>
    <property type="match status" value="1"/>
</dbReference>
<evidence type="ECO:0000256" key="1">
    <source>
        <dbReference type="ARBA" id="ARBA00007862"/>
    </source>
</evidence>
<dbReference type="Gene3D" id="2.30.42.10">
    <property type="match status" value="2"/>
</dbReference>
<name>A0A6A6JZT0_HEVBR</name>
<evidence type="ECO:0000256" key="2">
    <source>
        <dbReference type="ARBA" id="ARBA00010541"/>
    </source>
</evidence>
<dbReference type="Pfam" id="PF03548">
    <property type="entry name" value="LolA"/>
    <property type="match status" value="1"/>
</dbReference>
<dbReference type="GO" id="GO:0006508">
    <property type="term" value="P:proteolysis"/>
    <property type="evidence" value="ECO:0007669"/>
    <property type="project" value="UniProtKB-KW"/>
</dbReference>
<evidence type="ECO:0000256" key="3">
    <source>
        <dbReference type="ARBA" id="ARBA00022670"/>
    </source>
</evidence>
<dbReference type="GO" id="GO:0004525">
    <property type="term" value="F:ribonuclease III activity"/>
    <property type="evidence" value="ECO:0007669"/>
    <property type="project" value="InterPro"/>
</dbReference>
<evidence type="ECO:0000256" key="5">
    <source>
        <dbReference type="ARBA" id="ARBA00022729"/>
    </source>
</evidence>
<dbReference type="InterPro" id="IPR009003">
    <property type="entry name" value="Peptidase_S1_PA"/>
</dbReference>
<protein>
    <submittedName>
        <fullName evidence="17">Uncharacterized protein</fullName>
    </submittedName>
</protein>
<dbReference type="Pfam" id="PF00035">
    <property type="entry name" value="dsrm"/>
    <property type="match status" value="1"/>
</dbReference>
<evidence type="ECO:0000256" key="9">
    <source>
        <dbReference type="ARBA" id="ARBA00022825"/>
    </source>
</evidence>
<dbReference type="Gene3D" id="3.30.479.30">
    <property type="entry name" value="Band 7 domain"/>
    <property type="match status" value="1"/>
</dbReference>
<reference evidence="17 18" key="1">
    <citation type="journal article" date="2020" name="Mol. Plant">
        <title>The Chromosome-Based Rubber Tree Genome Provides New Insights into Spurge Genome Evolution and Rubber Biosynthesis.</title>
        <authorList>
            <person name="Liu J."/>
            <person name="Shi C."/>
            <person name="Shi C.C."/>
            <person name="Li W."/>
            <person name="Zhang Q.J."/>
            <person name="Zhang Y."/>
            <person name="Li K."/>
            <person name="Lu H.F."/>
            <person name="Shi C."/>
            <person name="Zhu S.T."/>
            <person name="Xiao Z.Y."/>
            <person name="Nan H."/>
            <person name="Yue Y."/>
            <person name="Zhu X.G."/>
            <person name="Wu Y."/>
            <person name="Hong X.N."/>
            <person name="Fan G.Y."/>
            <person name="Tong Y."/>
            <person name="Zhang D."/>
            <person name="Mao C.L."/>
            <person name="Liu Y.L."/>
            <person name="Hao S.J."/>
            <person name="Liu W.Q."/>
            <person name="Lv M.Q."/>
            <person name="Zhang H.B."/>
            <person name="Liu Y."/>
            <person name="Hu-Tang G.R."/>
            <person name="Wang J.P."/>
            <person name="Wang J.H."/>
            <person name="Sun Y.H."/>
            <person name="Ni S.B."/>
            <person name="Chen W.B."/>
            <person name="Zhang X.C."/>
            <person name="Jiao Y.N."/>
            <person name="Eichler E.E."/>
            <person name="Li G.H."/>
            <person name="Liu X."/>
            <person name="Gao L.Z."/>
        </authorList>
    </citation>
    <scope>NUCLEOTIDE SEQUENCE [LARGE SCALE GENOMIC DNA]</scope>
    <source>
        <strain evidence="18">cv. GT1</strain>
        <tissue evidence="17">Leaf</tissue>
    </source>
</reference>
<evidence type="ECO:0000259" key="16">
    <source>
        <dbReference type="PROSITE" id="PS50142"/>
    </source>
</evidence>
<evidence type="ECO:0000256" key="12">
    <source>
        <dbReference type="PIRSR" id="PIRSR611782-2"/>
    </source>
</evidence>
<evidence type="ECO:0000256" key="6">
    <source>
        <dbReference type="ARBA" id="ARBA00022737"/>
    </source>
</evidence>
<dbReference type="InterPro" id="IPR036389">
    <property type="entry name" value="RNase_III_sf"/>
</dbReference>
<sequence>MFIVDEAHQAIVVQFGRVQKSVQKSGLFYKVPVISEVIYFDKRIIEIRSDSCEVIAADQKRFVVDFYAKYRIVDPVKFYQTVRSETGLENRLSSIIESSLRTQVGSVALINFLNEARADVMRRIQEGVSTESEKFGVEMVDVRIKRADLPEENSAAIFRRMQTDREKEAREIRAEGGEMSQKIRSDADFQTRVIIADAMRDAQIIRGTGDAKASQIYNNALKADPDFFSFYRTMRAYRRRTFRCSALSSSVAQSKAAVPDIRRGFSGLAAKLLPAVVNISTEQTVDSDANSMGQGFRFPGIPKGIFEEFFNNLEPLLIDPLKPRKVISLGSGFIVDKSGLIVTNYHVIANAKEIHVKFSDNSTAKATVLGKDPKTDLAVLKVKTKKDLQPVTLGNSDDVLVGEWVLAIGNPFGLGGSVSVGIISGRARDINIGTASEFLQTDAAINRGHSGGPLFNADGEVIGINTAIMSPQGGGNVGVAFAIPSNNAARVISVLSRGGRVEHGWLGVVIQHVTDDMTDSLGLESARGALISGVAKDSPAEKAGLKVGDVILEFNGQRIENMPQLTHLITKAAVNEKAKITVQRDGRVINVAVTIGKLPDDVASGGADQEATDDSVGLTVGNLPKHSKKQQEGVLILRVDHRSDAFSEGVRKGDILLGINSATVNSVSDFNKEMSKVKSSSGGKGSLLLLVKKGARSSCSVHSQAVALPDFAAQLVEIVECINSFNADFAQTSEDGSVQYGRVTMRPGLLRFDYHAPIATSIVVKNGWVTFYDSALQHYSYAKVRHPVVELFSATNSDKIKQLNILSAVVRDGRKTFHITEKQSGAAMVASFSFAGCSSAYISELSVQHPQQGTMRLEFYNVENNPPIVEKESHVALFPDDDEGCLTRKRTALVRGSEVVEIARSIGLGELILMSGGELDCGGSHNPGILENALEALIGAMYMDGGPEAYRGFIHKHWLARAQRMSSTPPQDPKTALQEWVQSRGWAIPLYRLVSKSGPEHKPVFAVEVSIKEHGNVLGAGSSKKLAEQEAAKLMLKKITELS</sequence>
<gene>
    <name evidence="17" type="ORF">GH714_042905</name>
</gene>
<dbReference type="SMART" id="SM00244">
    <property type="entry name" value="PHB"/>
    <property type="match status" value="1"/>
</dbReference>
<dbReference type="InterPro" id="IPR036034">
    <property type="entry name" value="PDZ_sf"/>
</dbReference>
<dbReference type="GO" id="GO:0006364">
    <property type="term" value="P:rRNA processing"/>
    <property type="evidence" value="ECO:0007669"/>
    <property type="project" value="InterPro"/>
</dbReference>
<dbReference type="Proteomes" id="UP000467840">
    <property type="component" value="Unassembled WGS sequence"/>
</dbReference>
<dbReference type="Pfam" id="PF01145">
    <property type="entry name" value="Band_7"/>
    <property type="match status" value="1"/>
</dbReference>
<evidence type="ECO:0000313" key="18">
    <source>
        <dbReference type="Proteomes" id="UP000467840"/>
    </source>
</evidence>
<dbReference type="InterPro" id="IPR051201">
    <property type="entry name" value="Chloro_Bact_Ser_Proteases"/>
</dbReference>
<keyword evidence="6" id="KW-0677">Repeat</keyword>
<feature type="active site" description="Charge relay system" evidence="11">
    <location>
        <position position="346"/>
    </location>
</feature>
<dbReference type="InterPro" id="IPR001478">
    <property type="entry name" value="PDZ"/>
</dbReference>
<keyword evidence="18" id="KW-1185">Reference proteome</keyword>
<dbReference type="CDD" id="cd10845">
    <property type="entry name" value="DSRM_RNAse_III_family"/>
    <property type="match status" value="1"/>
</dbReference>
<evidence type="ECO:0000256" key="4">
    <source>
        <dbReference type="ARBA" id="ARBA00022722"/>
    </source>
</evidence>
<dbReference type="Gene3D" id="3.30.160.20">
    <property type="match status" value="1"/>
</dbReference>